<dbReference type="GO" id="GO:0004016">
    <property type="term" value="F:adenylate cyclase activity"/>
    <property type="evidence" value="ECO:0007669"/>
    <property type="project" value="UniProtKB-ARBA"/>
</dbReference>
<evidence type="ECO:0000313" key="4">
    <source>
        <dbReference type="EMBL" id="GFG91292.1"/>
    </source>
</evidence>
<dbReference type="SUPFAM" id="SSF55073">
    <property type="entry name" value="Nucleotide cyclase"/>
    <property type="match status" value="1"/>
</dbReference>
<proteinExistence type="predicted"/>
<dbReference type="Proteomes" id="UP000465360">
    <property type="component" value="Unassembled WGS sequence"/>
</dbReference>
<dbReference type="InterPro" id="IPR027417">
    <property type="entry name" value="P-loop_NTPase"/>
</dbReference>
<dbReference type="EMBL" id="BLKZ01000001">
    <property type="protein sequence ID" value="GFG91292.1"/>
    <property type="molecule type" value="Genomic_DNA"/>
</dbReference>
<dbReference type="GO" id="GO:0005524">
    <property type="term" value="F:ATP binding"/>
    <property type="evidence" value="ECO:0007669"/>
    <property type="project" value="UniProtKB-KW"/>
</dbReference>
<dbReference type="GO" id="GO:0005737">
    <property type="term" value="C:cytoplasm"/>
    <property type="evidence" value="ECO:0007669"/>
    <property type="project" value="TreeGrafter"/>
</dbReference>
<dbReference type="GO" id="GO:0035556">
    <property type="term" value="P:intracellular signal transduction"/>
    <property type="evidence" value="ECO:0007669"/>
    <property type="project" value="InterPro"/>
</dbReference>
<protein>
    <submittedName>
        <fullName evidence="4">Cyclase</fullName>
    </submittedName>
</protein>
<dbReference type="SUPFAM" id="SSF52540">
    <property type="entry name" value="P-loop containing nucleoside triphosphate hydrolases"/>
    <property type="match status" value="1"/>
</dbReference>
<keyword evidence="2" id="KW-0067">ATP-binding</keyword>
<dbReference type="InterPro" id="IPR029787">
    <property type="entry name" value="Nucleotide_cyclase"/>
</dbReference>
<gene>
    <name evidence="4" type="ORF">MBOU_33340</name>
</gene>
<feature type="domain" description="Guanylate cyclase" evidence="3">
    <location>
        <begin position="52"/>
        <end position="183"/>
    </location>
</feature>
<dbReference type="Gene3D" id="3.30.70.1230">
    <property type="entry name" value="Nucleotide cyclase"/>
    <property type="match status" value="1"/>
</dbReference>
<name>A0A7I9YRU5_MYCBU</name>
<dbReference type="AlphaFoldDB" id="A0A7I9YRU5"/>
<sequence>MDDDGDGRGGPTAAVLSCGSCGHQLGVTAKFCSECGTPAAAAARSAEYKQVTVLFADVVHSMEIAAALGAERLREIMADLIDRAVTVVQRYGGTVDKFTGDGIMAVFGAPIALEDHAIRACLASLDLQEATQRLAVDVRALDGVDLRLRIGLNSGQVITGEIGSAALGYTAIGEQVGMAQRMESVAPPNGVMLSDSTANLVGDAVVLSEPELVQVKGGSKLIARRLLAVAVHQPHRRSESKLVGRTWELTTLGGILDEAIAGSGCIVNIVGPPGIGKSRLVGETATLASGRGVPVFATYCESHASDIPFHAVARMLRAAMGIDGLSADIARTRIRDRFPGADPEDLLLLDDLMGIRDAASPLPDIAADARRRRLTALVNAGALDRSEAAVYVIEDAHWIDEISESMLSDFLAVVPQIPSLVLITYRPEYQGAFNRIPGTQTIALRPLSDAHTLALTGELLGADSVSGELPAQIAARAAGNPFFVEEIVRDLAERGVLQGEPGSYQRSGDIADVDVPATLQATIGARIDRLGGRAKRTLNAAAVIGGRFDADLLAALIPDVDVAPLIEAELVAQIRFASNAEYAFRHPLIRTVAYESQLKSVRAQLHQRVAAAIEAGGSADENAALIAEHVEAAGDLQAAFDWHMRAGTWFTFRDVRAAQTSWRRARQVADRLSDDDGDRSTMRIAPRTLLCATAFRAGGSGADTGFEELRELCAAVADRRSLAIGMVGLVTWQTMKAHRREASKLADELIELLEAIGDPTLTVGLAFAAMVAKHETGEMADVLRYAQRLIDLAEGDFAKGALIFESPLTSAIAMRGFARWSLGIAGWREDFDRAIATGRRLRADPGTICGILWFTYVPAIPYGVLLPDATVLRETSEILSFAEQSGDDLALDLACGIHGLVLAYQDGPAREQGFELLAKMRDRAASDRFAKNNVPLVDIHRAREKARSGDIADAVELARAVFDDIVNCGGCIWTALATSVLVETLLQRAGDGDLGEAEHAMARLAAVPTDPGFVVHEISLLRLRALLARARGDGAAYRDWRDRYRAMATSLGFEGHMKWAAAMP</sequence>
<dbReference type="PANTHER" id="PTHR16305:SF28">
    <property type="entry name" value="GUANYLATE CYCLASE DOMAIN-CONTAINING PROTEIN"/>
    <property type="match status" value="1"/>
</dbReference>
<dbReference type="Pfam" id="PF00211">
    <property type="entry name" value="Guanylate_cyc"/>
    <property type="match status" value="1"/>
</dbReference>
<accession>A0A7I9YRU5</accession>
<evidence type="ECO:0000259" key="3">
    <source>
        <dbReference type="PROSITE" id="PS50125"/>
    </source>
</evidence>
<reference evidence="4 5" key="1">
    <citation type="journal article" date="2019" name="Emerg. Microbes Infect.">
        <title>Comprehensive subspecies identification of 175 nontuberculous mycobacteria species based on 7547 genomic profiles.</title>
        <authorList>
            <person name="Matsumoto Y."/>
            <person name="Kinjo T."/>
            <person name="Motooka D."/>
            <person name="Nabeya D."/>
            <person name="Jung N."/>
            <person name="Uechi K."/>
            <person name="Horii T."/>
            <person name="Iida T."/>
            <person name="Fujita J."/>
            <person name="Nakamura S."/>
        </authorList>
    </citation>
    <scope>NUCLEOTIDE SEQUENCE [LARGE SCALE GENOMIC DNA]</scope>
    <source>
        <strain evidence="4 5">JCM 30725</strain>
    </source>
</reference>
<dbReference type="InterPro" id="IPR041664">
    <property type="entry name" value="AAA_16"/>
</dbReference>
<evidence type="ECO:0000313" key="5">
    <source>
        <dbReference type="Proteomes" id="UP000465360"/>
    </source>
</evidence>
<dbReference type="Pfam" id="PF13191">
    <property type="entry name" value="AAA_16"/>
    <property type="match status" value="1"/>
</dbReference>
<dbReference type="GO" id="GO:0009190">
    <property type="term" value="P:cyclic nucleotide biosynthetic process"/>
    <property type="evidence" value="ECO:0007669"/>
    <property type="project" value="InterPro"/>
</dbReference>
<evidence type="ECO:0000256" key="2">
    <source>
        <dbReference type="ARBA" id="ARBA00022840"/>
    </source>
</evidence>
<organism evidence="4 5">
    <name type="scientific">Mycobacterium bourgelatii</name>
    <dbReference type="NCBI Taxonomy" id="1273442"/>
    <lineage>
        <taxon>Bacteria</taxon>
        <taxon>Bacillati</taxon>
        <taxon>Actinomycetota</taxon>
        <taxon>Actinomycetes</taxon>
        <taxon>Mycobacteriales</taxon>
        <taxon>Mycobacteriaceae</taxon>
        <taxon>Mycobacterium</taxon>
    </lineage>
</organism>
<dbReference type="InterPro" id="IPR001054">
    <property type="entry name" value="A/G_cyclase"/>
</dbReference>
<dbReference type="CDD" id="cd07302">
    <property type="entry name" value="CHD"/>
    <property type="match status" value="1"/>
</dbReference>
<keyword evidence="1" id="KW-0547">Nucleotide-binding</keyword>
<keyword evidence="5" id="KW-1185">Reference proteome</keyword>
<dbReference type="PROSITE" id="PS50125">
    <property type="entry name" value="GUANYLATE_CYCLASE_2"/>
    <property type="match status" value="1"/>
</dbReference>
<dbReference type="PANTHER" id="PTHR16305">
    <property type="entry name" value="TESTICULAR SOLUBLE ADENYLYL CYCLASE"/>
    <property type="match status" value="1"/>
</dbReference>
<comment type="caution">
    <text evidence="4">The sequence shown here is derived from an EMBL/GenBank/DDBJ whole genome shotgun (WGS) entry which is preliminary data.</text>
</comment>
<dbReference type="RefSeq" id="WP_240355502.1">
    <property type="nucleotide sequence ID" value="NZ_BLKZ01000001.1"/>
</dbReference>
<evidence type="ECO:0000256" key="1">
    <source>
        <dbReference type="ARBA" id="ARBA00022741"/>
    </source>
</evidence>
<dbReference type="SMART" id="SM00044">
    <property type="entry name" value="CYCc"/>
    <property type="match status" value="1"/>
</dbReference>